<keyword evidence="1" id="KW-0808">Transferase</keyword>
<accession>A0ACC1HR93</accession>
<feature type="non-terminal residue" evidence="1">
    <location>
        <position position="1"/>
    </location>
</feature>
<feature type="non-terminal residue" evidence="1">
    <location>
        <position position="403"/>
    </location>
</feature>
<sequence>VYRGYDVITNKIPEDEREGVPHHLLGFVDETQEYTVQNYERDAIKKIEEIHNRGRWPILVGGTHYYLQSTLFIKNLIADDNGLKGPASDEGKYKGMTNEELHRRLEEVDPAMAQRWHPNNRRKILRSLEVFDSTGRPHSDWIRETDDARRSKELLKYPLCLFWLYSDFEVLDRRLAERARQMARASLGVMYNYAGTGDSCIGSWLRNGLFDDLRRFRRRQMQDSLTLAVPVYTKGICQAIGIDADEDPTANRMLEQGLEDMAASNRQYSRRQVSWLRNKLLPICNLTQGKDVKAHAYLLDATDLTKWDSQCRDQAVDIAKRFIRNEALPNPASLSDIARRVLDEIKPPRSTLDLNKYRCDVCSKSAGEAKDGKAREVILHGEEEYSKHLKSRQHRKNVQYKKM</sequence>
<evidence type="ECO:0000313" key="1">
    <source>
        <dbReference type="EMBL" id="KAJ1678196.1"/>
    </source>
</evidence>
<keyword evidence="2" id="KW-1185">Reference proteome</keyword>
<evidence type="ECO:0000313" key="2">
    <source>
        <dbReference type="Proteomes" id="UP001145114"/>
    </source>
</evidence>
<dbReference type="Proteomes" id="UP001145114">
    <property type="component" value="Unassembled WGS sequence"/>
</dbReference>
<proteinExistence type="predicted"/>
<name>A0ACC1HR93_9FUNG</name>
<dbReference type="EMBL" id="JAMZIH010001439">
    <property type="protein sequence ID" value="KAJ1678196.1"/>
    <property type="molecule type" value="Genomic_DNA"/>
</dbReference>
<gene>
    <name evidence="1" type="primary">tit1</name>
    <name evidence="1" type="ORF">EV182_004580</name>
</gene>
<dbReference type="EC" id="2.5.1.75" evidence="1"/>
<organism evidence="1 2">
    <name type="scientific">Spiromyces aspiralis</name>
    <dbReference type="NCBI Taxonomy" id="68401"/>
    <lineage>
        <taxon>Eukaryota</taxon>
        <taxon>Fungi</taxon>
        <taxon>Fungi incertae sedis</taxon>
        <taxon>Zoopagomycota</taxon>
        <taxon>Kickxellomycotina</taxon>
        <taxon>Kickxellomycetes</taxon>
        <taxon>Kickxellales</taxon>
        <taxon>Kickxellaceae</taxon>
        <taxon>Spiromyces</taxon>
    </lineage>
</organism>
<protein>
    <submittedName>
        <fullName evidence="1">tRNA dimethylallyltransferase, mitochondrial</fullName>
        <ecNumber evidence="1">2.5.1.75</ecNumber>
    </submittedName>
</protein>
<comment type="caution">
    <text evidence="1">The sequence shown here is derived from an EMBL/GenBank/DDBJ whole genome shotgun (WGS) entry which is preliminary data.</text>
</comment>
<reference evidence="1" key="1">
    <citation type="submission" date="2022-06" db="EMBL/GenBank/DDBJ databases">
        <title>Phylogenomic reconstructions and comparative analyses of Kickxellomycotina fungi.</title>
        <authorList>
            <person name="Reynolds N.K."/>
            <person name="Stajich J.E."/>
            <person name="Barry K."/>
            <person name="Grigoriev I.V."/>
            <person name="Crous P."/>
            <person name="Smith M.E."/>
        </authorList>
    </citation>
    <scope>NUCLEOTIDE SEQUENCE</scope>
    <source>
        <strain evidence="1">RSA 2271</strain>
    </source>
</reference>